<dbReference type="SUPFAM" id="SSF53323">
    <property type="entry name" value="Pyruvate-ferredoxin oxidoreductase, PFOR, domain III"/>
    <property type="match status" value="1"/>
</dbReference>
<dbReference type="Gene3D" id="3.40.920.10">
    <property type="entry name" value="Pyruvate-ferredoxin oxidoreductase, PFOR, domain III"/>
    <property type="match status" value="1"/>
</dbReference>
<dbReference type="GO" id="GO:0016903">
    <property type="term" value="F:oxidoreductase activity, acting on the aldehyde or oxo group of donors"/>
    <property type="evidence" value="ECO:0007669"/>
    <property type="project" value="InterPro"/>
</dbReference>
<keyword evidence="5" id="KW-1185">Reference proteome</keyword>
<dbReference type="Proteomes" id="UP000286594">
    <property type="component" value="Unassembled WGS sequence"/>
</dbReference>
<dbReference type="InterPro" id="IPR019752">
    <property type="entry name" value="Pyrv/ketoisovalerate_OxRed_cat"/>
</dbReference>
<dbReference type="InterPro" id="IPR002880">
    <property type="entry name" value="Pyrv_Fd/Flavodoxin_OxRdtase_N"/>
</dbReference>
<evidence type="ECO:0000313" key="4">
    <source>
        <dbReference type="EMBL" id="RWR50151.1"/>
    </source>
</evidence>
<dbReference type="Pfam" id="PF20169">
    <property type="entry name" value="DUF6537"/>
    <property type="match status" value="1"/>
</dbReference>
<name>A0A443LLT4_9RHOB</name>
<comment type="caution">
    <text evidence="4">The sequence shown here is derived from an EMBL/GenBank/DDBJ whole genome shotgun (WGS) entry which is preliminary data.</text>
</comment>
<sequence>MTEPLAPTPSLDDRYRQPEGRILVSGTQALIRLLIEQARRDREAGLNTAGYVSGYRGSPLAGFDREVAKARPVLDGARIVFQPGLNEDLAATAVWGTQQTGLTQGAKYDGVFAMWYGKGPGVDRSMDAIKHANAAGTAPQGGVLLLMGDDHGAVSSTLAHQSEHDLISAMVPILSPAGIEDYVTMGLAGIAMSRFCGAWVGFKCQTEIAECTATLTLPGPGRFVTPEIALPEGGLSIRWPDAQLEQERRLEHKLRAAQAFARANGLDRISGRGKLGIVSTGKSWRDLTGALRKLGLTPESAGVKLLNLGLIWPLVPETLERFAEGLEAILVVEEKRPVIEDQIRVQFYGRADAPKLWGKTTPAGVALLPATGEIDPAMVAEALARFLAPAGVRPNLPTALPPVAAVPDLPTREPYFCSGCPHSVSTRLPEGSRAIAGIGCSMLALGMDRGGKTFTQMGGEGANWIGHAPFTDETHVFVHMGDGTYFHSGLLALRAAIAAKVNATYKILFNDAVAMTGGQTHDGELSVPVVVAQVQAEGAREVVVISETPEVWTSLPGGLRALPRDRLEAEERRLRAVEGVTVIIYDQLCAAEKRRRRKRGLHPKPAETVLIHPGVCEGCGDCSVQSNCIAIEPLETDLGTKRQINQSACNADTSCLKGFCPSFVTVSGGTRRKALAPLPAEIDAPLPEPETGPGTDAFSILMTGVGGTGVITVSAILAQAAHLAGLAVQALDQTGLAQKNGAVMSHLRIARDLAALDAPRIGAGEADTLLGFDVVVAAAPKAIAAIAPGRTRCVIDSHFTPTAGFVRAPTAPLFAALPIASLRRRAGAEGIAEIDASTLAERHFGDAIAANILLAGFAFQRGALPIPLAAIEAAIRLNGAGVEQNLRAFRLGRLAAVQPQICTEPAAAGTDLAALKARHIAHLSAWQTPRYAMRYSRLIAKAELRGEAGMVEAVMRAAHQVMSYKDEYEVARLLSAPEFLAGIARDFEGAPRLAFHLAPPFLPGRDARTGRPAKRRFEPWLLPALRLLARMKPLRGTPLDPFGLSTERRAERRLRETVLGRLEALLDRGAPAAEVIATAQSALAVRGFGPVKAARMESCFKALGG</sequence>
<dbReference type="InterPro" id="IPR009014">
    <property type="entry name" value="Transketo_C/PFOR_II"/>
</dbReference>
<dbReference type="PANTHER" id="PTHR48084:SF3">
    <property type="entry name" value="SUBUNIT OF PYRUVATE:FLAVODOXIN OXIDOREDUCTASE"/>
    <property type="match status" value="1"/>
</dbReference>
<dbReference type="InterPro" id="IPR002869">
    <property type="entry name" value="Pyrv_flavodox_OxRed_cen"/>
</dbReference>
<feature type="domain" description="Pyruvate/ketoisovalerate oxidoreductase catalytic" evidence="2">
    <location>
        <begin position="706"/>
        <end position="893"/>
    </location>
</feature>
<accession>A0A443LLT4</accession>
<dbReference type="PANTHER" id="PTHR48084">
    <property type="entry name" value="2-OXOGLUTARATE OXIDOREDUCTASE SUBUNIT KORB-RELATED"/>
    <property type="match status" value="1"/>
</dbReference>
<evidence type="ECO:0000259" key="3">
    <source>
        <dbReference type="Pfam" id="PF20169"/>
    </source>
</evidence>
<dbReference type="InterPro" id="IPR029061">
    <property type="entry name" value="THDP-binding"/>
</dbReference>
<dbReference type="InterPro" id="IPR046667">
    <property type="entry name" value="DUF6537"/>
</dbReference>
<reference evidence="4 5" key="1">
    <citation type="submission" date="2019-01" db="EMBL/GenBank/DDBJ databases">
        <title>Sinorhodobacter populi sp. nov. isolated from the symptomatic bark tissue of Populus euramericana canker.</title>
        <authorList>
            <person name="Xu G."/>
        </authorList>
    </citation>
    <scope>NUCLEOTIDE SEQUENCE [LARGE SCALE GENOMIC DNA]</scope>
    <source>
        <strain evidence="4 5">CCTCC AB2012026</strain>
    </source>
</reference>
<dbReference type="OrthoDB" id="9803617at2"/>
<feature type="domain" description="DUF6537" evidence="3">
    <location>
        <begin position="915"/>
        <end position="1098"/>
    </location>
</feature>
<protein>
    <submittedName>
        <fullName evidence="4">Indolepyruvate ferredoxin oxidoreductase family protein</fullName>
    </submittedName>
</protein>
<dbReference type="Gene3D" id="3.40.50.970">
    <property type="match status" value="1"/>
</dbReference>
<dbReference type="AlphaFoldDB" id="A0A443LLT4"/>
<gene>
    <name evidence="4" type="ORF">EOW65_07095</name>
</gene>
<proteinExistence type="predicted"/>
<dbReference type="SUPFAM" id="SSF52922">
    <property type="entry name" value="TK C-terminal domain-like"/>
    <property type="match status" value="1"/>
</dbReference>
<dbReference type="SUPFAM" id="SSF52518">
    <property type="entry name" value="Thiamin diphosphate-binding fold (THDP-binding)"/>
    <property type="match status" value="2"/>
</dbReference>
<dbReference type="RefSeq" id="WP_128148274.1">
    <property type="nucleotide sequence ID" value="NZ_SAVB01000007.1"/>
</dbReference>
<dbReference type="NCBIfam" id="NF009588">
    <property type="entry name" value="PRK13029.1"/>
    <property type="match status" value="1"/>
</dbReference>
<dbReference type="EMBL" id="SAVB01000007">
    <property type="protein sequence ID" value="RWR50151.1"/>
    <property type="molecule type" value="Genomic_DNA"/>
</dbReference>
<dbReference type="NCBIfam" id="NF009589">
    <property type="entry name" value="PRK13030.1"/>
    <property type="match status" value="1"/>
</dbReference>
<evidence type="ECO:0000259" key="2">
    <source>
        <dbReference type="Pfam" id="PF01558"/>
    </source>
</evidence>
<keyword evidence="4" id="KW-0670">Pyruvate</keyword>
<dbReference type="Pfam" id="PF01558">
    <property type="entry name" value="POR"/>
    <property type="match status" value="1"/>
</dbReference>
<dbReference type="InterPro" id="IPR051457">
    <property type="entry name" value="2-oxoacid:Fd_oxidoreductase"/>
</dbReference>
<evidence type="ECO:0000256" key="1">
    <source>
        <dbReference type="ARBA" id="ARBA00023002"/>
    </source>
</evidence>
<organism evidence="4 5">
    <name type="scientific">Paenirhodobacter ferrireducens</name>
    <dbReference type="NCBI Taxonomy" id="1215032"/>
    <lineage>
        <taxon>Bacteria</taxon>
        <taxon>Pseudomonadati</taxon>
        <taxon>Pseudomonadota</taxon>
        <taxon>Alphaproteobacteria</taxon>
        <taxon>Rhodobacterales</taxon>
        <taxon>Rhodobacter group</taxon>
        <taxon>Paenirhodobacter</taxon>
    </lineage>
</organism>
<evidence type="ECO:0000313" key="5">
    <source>
        <dbReference type="Proteomes" id="UP000286594"/>
    </source>
</evidence>
<keyword evidence="1" id="KW-0560">Oxidoreductase</keyword>
<dbReference type="CDD" id="cd07034">
    <property type="entry name" value="TPP_PYR_PFOR_IOR-alpha_like"/>
    <property type="match status" value="1"/>
</dbReference>